<reference evidence="1" key="1">
    <citation type="submission" date="2022-11" db="EMBL/GenBank/DDBJ databases">
        <title>Centuries of genome instability and evolution in soft-shell clam transmissible cancer (bioRxiv).</title>
        <authorList>
            <person name="Hart S.F.M."/>
            <person name="Yonemitsu M.A."/>
            <person name="Giersch R.M."/>
            <person name="Beal B.F."/>
            <person name="Arriagada G."/>
            <person name="Davis B.W."/>
            <person name="Ostrander E.A."/>
            <person name="Goff S.P."/>
            <person name="Metzger M.J."/>
        </authorList>
    </citation>
    <scope>NUCLEOTIDE SEQUENCE</scope>
    <source>
        <strain evidence="1">MELC-2E11</strain>
        <tissue evidence="1">Siphon/mantle</tissue>
    </source>
</reference>
<organism evidence="1 2">
    <name type="scientific">Mya arenaria</name>
    <name type="common">Soft-shell clam</name>
    <dbReference type="NCBI Taxonomy" id="6604"/>
    <lineage>
        <taxon>Eukaryota</taxon>
        <taxon>Metazoa</taxon>
        <taxon>Spiralia</taxon>
        <taxon>Lophotrochozoa</taxon>
        <taxon>Mollusca</taxon>
        <taxon>Bivalvia</taxon>
        <taxon>Autobranchia</taxon>
        <taxon>Heteroconchia</taxon>
        <taxon>Euheterodonta</taxon>
        <taxon>Imparidentia</taxon>
        <taxon>Neoheterodontei</taxon>
        <taxon>Myida</taxon>
        <taxon>Myoidea</taxon>
        <taxon>Myidae</taxon>
        <taxon>Mya</taxon>
    </lineage>
</organism>
<proteinExistence type="predicted"/>
<name>A0ABY7GAJ5_MYAAR</name>
<dbReference type="Proteomes" id="UP001164746">
    <property type="component" value="Chromosome 17"/>
</dbReference>
<dbReference type="EMBL" id="CP111028">
    <property type="protein sequence ID" value="WAR31423.1"/>
    <property type="molecule type" value="Genomic_DNA"/>
</dbReference>
<sequence length="144" mass="16629">MDICFMSKFVSCQNKTKNSVFAKLYDVEINVVEIPGVHLTNECTYFDLAIPDIFYITRIADDTLLSLQKDDLQVLYLHTVLNVYITRIRQENEMVIMGKHFEIKKVNGLLSLKSTENDTFTANMFVDINEVSDQKEVFQGYKVA</sequence>
<evidence type="ECO:0000313" key="2">
    <source>
        <dbReference type="Proteomes" id="UP001164746"/>
    </source>
</evidence>
<keyword evidence="2" id="KW-1185">Reference proteome</keyword>
<evidence type="ECO:0000313" key="1">
    <source>
        <dbReference type="EMBL" id="WAR31423.1"/>
    </source>
</evidence>
<gene>
    <name evidence="1" type="ORF">MAR_033965</name>
</gene>
<accession>A0ABY7GAJ5</accession>
<protein>
    <submittedName>
        <fullName evidence="1">Uncharacterized protein</fullName>
    </submittedName>
</protein>